<dbReference type="Pfam" id="PF00535">
    <property type="entry name" value="Glycos_transf_2"/>
    <property type="match status" value="1"/>
</dbReference>
<comment type="caution">
    <text evidence="2">The sequence shown here is derived from an EMBL/GenBank/DDBJ whole genome shotgun (WGS) entry which is preliminary data.</text>
</comment>
<dbReference type="RefSeq" id="WP_068363060.1">
    <property type="nucleotide sequence ID" value="NZ_CP019419.1"/>
</dbReference>
<sequence length="231" mass="27249">MKKTIKSIKNQSFKDFEVWVIDGNSNDETQEYLNGLNSPFFFHSEVDKGIYDAMNKGISLSKGEWLYFMGAEDIFFDDNTLNEVFRKINLENCLLVSGRISYQGVVNPFVYSKNKIIKNPSWSALMWLRNGLHHQGTFYKKILFIDEKYPLKFKTLSDYWFNLYLFKRKAKCKVIHKTIAKCTSDGVSKNGKWELYKEEINLKTELSSRYFVPFFYFIALSKFLSRKIVND</sequence>
<dbReference type="EMBL" id="LSFL01000035">
    <property type="protein sequence ID" value="OBY63847.1"/>
    <property type="molecule type" value="Genomic_DNA"/>
</dbReference>
<organism evidence="2 3">
    <name type="scientific">Polaribacter reichenbachii</name>
    <dbReference type="NCBI Taxonomy" id="996801"/>
    <lineage>
        <taxon>Bacteria</taxon>
        <taxon>Pseudomonadati</taxon>
        <taxon>Bacteroidota</taxon>
        <taxon>Flavobacteriia</taxon>
        <taxon>Flavobacteriales</taxon>
        <taxon>Flavobacteriaceae</taxon>
    </lineage>
</organism>
<dbReference type="InterPro" id="IPR050834">
    <property type="entry name" value="Glycosyltransf_2"/>
</dbReference>
<protein>
    <submittedName>
        <fullName evidence="2">Glycosyl transferase family 2</fullName>
    </submittedName>
</protein>
<gene>
    <name evidence="2" type="ORF">LPB301_13740</name>
</gene>
<dbReference type="STRING" id="996801.BW723_01960"/>
<name>A0A1B8TW26_9FLAO</name>
<dbReference type="Gene3D" id="3.90.550.10">
    <property type="entry name" value="Spore Coat Polysaccharide Biosynthesis Protein SpsA, Chain A"/>
    <property type="match status" value="1"/>
</dbReference>
<dbReference type="InterPro" id="IPR029044">
    <property type="entry name" value="Nucleotide-diphossugar_trans"/>
</dbReference>
<dbReference type="PANTHER" id="PTHR43685:SF2">
    <property type="entry name" value="GLYCOSYLTRANSFERASE 2-LIKE DOMAIN-CONTAINING PROTEIN"/>
    <property type="match status" value="1"/>
</dbReference>
<evidence type="ECO:0000259" key="1">
    <source>
        <dbReference type="Pfam" id="PF00535"/>
    </source>
</evidence>
<accession>A0A1B8TW26</accession>
<evidence type="ECO:0000313" key="2">
    <source>
        <dbReference type="EMBL" id="OBY63847.1"/>
    </source>
</evidence>
<reference evidence="3" key="1">
    <citation type="submission" date="2016-02" db="EMBL/GenBank/DDBJ databases">
        <title>Paenibacillus sp. LPB0068, isolated from Crassostrea gigas.</title>
        <authorList>
            <person name="Shin S.-K."/>
            <person name="Yi H."/>
        </authorList>
    </citation>
    <scope>NUCLEOTIDE SEQUENCE [LARGE SCALE GENOMIC DNA]</scope>
    <source>
        <strain evidence="3">KCTC 23969</strain>
    </source>
</reference>
<keyword evidence="2" id="KW-0808">Transferase</keyword>
<dbReference type="GO" id="GO:0016740">
    <property type="term" value="F:transferase activity"/>
    <property type="evidence" value="ECO:0007669"/>
    <property type="project" value="UniProtKB-KW"/>
</dbReference>
<feature type="domain" description="Glycosyltransferase 2-like" evidence="1">
    <location>
        <begin position="2"/>
        <end position="127"/>
    </location>
</feature>
<dbReference type="AlphaFoldDB" id="A0A1B8TW26"/>
<keyword evidence="3" id="KW-1185">Reference proteome</keyword>
<dbReference type="SUPFAM" id="SSF53448">
    <property type="entry name" value="Nucleotide-diphospho-sugar transferases"/>
    <property type="match status" value="1"/>
</dbReference>
<proteinExistence type="predicted"/>
<dbReference type="PANTHER" id="PTHR43685">
    <property type="entry name" value="GLYCOSYLTRANSFERASE"/>
    <property type="match status" value="1"/>
</dbReference>
<dbReference type="InterPro" id="IPR001173">
    <property type="entry name" value="Glyco_trans_2-like"/>
</dbReference>
<dbReference type="Proteomes" id="UP000092612">
    <property type="component" value="Unassembled WGS sequence"/>
</dbReference>
<evidence type="ECO:0000313" key="3">
    <source>
        <dbReference type="Proteomes" id="UP000092612"/>
    </source>
</evidence>